<organism evidence="3 4">
    <name type="scientific">Quadrisphaera setariae</name>
    <dbReference type="NCBI Taxonomy" id="2593304"/>
    <lineage>
        <taxon>Bacteria</taxon>
        <taxon>Bacillati</taxon>
        <taxon>Actinomycetota</taxon>
        <taxon>Actinomycetes</taxon>
        <taxon>Kineosporiales</taxon>
        <taxon>Kineosporiaceae</taxon>
        <taxon>Quadrisphaera</taxon>
    </lineage>
</organism>
<keyword evidence="1" id="KW-1133">Transmembrane helix</keyword>
<gene>
    <name evidence="3" type="ORF">FMM08_11395</name>
</gene>
<evidence type="ECO:0000259" key="2">
    <source>
        <dbReference type="Pfam" id="PF13828"/>
    </source>
</evidence>
<dbReference type="InterPro" id="IPR025241">
    <property type="entry name" value="DUF4190"/>
</dbReference>
<feature type="domain" description="DUF4190" evidence="2">
    <location>
        <begin position="27"/>
        <end position="80"/>
    </location>
</feature>
<feature type="transmembrane region" description="Helical" evidence="1">
    <location>
        <begin position="26"/>
        <end position="49"/>
    </location>
</feature>
<accession>A0A5C8ZGS7</accession>
<dbReference type="AlphaFoldDB" id="A0A5C8ZGS7"/>
<protein>
    <submittedName>
        <fullName evidence="3">DUF4190 domain-containing protein</fullName>
    </submittedName>
</protein>
<evidence type="ECO:0000313" key="4">
    <source>
        <dbReference type="Proteomes" id="UP000321234"/>
    </source>
</evidence>
<keyword evidence="1" id="KW-0472">Membrane</keyword>
<dbReference type="Proteomes" id="UP000321234">
    <property type="component" value="Unassembled WGS sequence"/>
</dbReference>
<dbReference type="EMBL" id="VKAC01000006">
    <property type="protein sequence ID" value="TXR56050.1"/>
    <property type="molecule type" value="Genomic_DNA"/>
</dbReference>
<keyword evidence="4" id="KW-1185">Reference proteome</keyword>
<sequence>MSQPPTGYGYGYGGPPPMSQRPTDTMAVLGLVFAFVFPLLGLVFSIIGLQNVRRDGTNGRGLALAGLWVSIAYLALVVLFVVAYIGLFAAMVGLSSAGSW</sequence>
<evidence type="ECO:0000313" key="3">
    <source>
        <dbReference type="EMBL" id="TXR56050.1"/>
    </source>
</evidence>
<proteinExistence type="predicted"/>
<name>A0A5C8ZGS7_9ACTN</name>
<keyword evidence="1" id="KW-0812">Transmembrane</keyword>
<dbReference type="Pfam" id="PF13828">
    <property type="entry name" value="DUF4190"/>
    <property type="match status" value="1"/>
</dbReference>
<reference evidence="3 4" key="1">
    <citation type="submission" date="2019-07" db="EMBL/GenBank/DDBJ databases">
        <title>Quadrisphaera sp. strain DD2A genome sequencing and assembly.</title>
        <authorList>
            <person name="Kim I."/>
        </authorList>
    </citation>
    <scope>NUCLEOTIDE SEQUENCE [LARGE SCALE GENOMIC DNA]</scope>
    <source>
        <strain evidence="3 4">DD2A</strain>
    </source>
</reference>
<evidence type="ECO:0000256" key="1">
    <source>
        <dbReference type="SAM" id="Phobius"/>
    </source>
</evidence>
<dbReference type="RefSeq" id="WP_147926482.1">
    <property type="nucleotide sequence ID" value="NZ_VKAC01000006.1"/>
</dbReference>
<dbReference type="OrthoDB" id="4374883at2"/>
<feature type="transmembrane region" description="Helical" evidence="1">
    <location>
        <begin position="61"/>
        <end position="94"/>
    </location>
</feature>
<comment type="caution">
    <text evidence="3">The sequence shown here is derived from an EMBL/GenBank/DDBJ whole genome shotgun (WGS) entry which is preliminary data.</text>
</comment>